<protein>
    <recommendedName>
        <fullName evidence="2">Zinc finger/thioredoxin putative domain-containing protein</fullName>
    </recommendedName>
</protein>
<evidence type="ECO:0000256" key="1">
    <source>
        <dbReference type="SAM" id="Phobius"/>
    </source>
</evidence>
<gene>
    <name evidence="3" type="ORF">HYD_3870</name>
</gene>
<proteinExistence type="predicted"/>
<dbReference type="Proteomes" id="UP001320209">
    <property type="component" value="Chromosome"/>
</dbReference>
<feature type="transmembrane region" description="Helical" evidence="1">
    <location>
        <begin position="72"/>
        <end position="93"/>
    </location>
</feature>
<feature type="domain" description="Zinc finger/thioredoxin putative" evidence="2">
    <location>
        <begin position="1"/>
        <end position="36"/>
    </location>
</feature>
<dbReference type="Pfam" id="PF13717">
    <property type="entry name" value="Zn_ribbon_4"/>
    <property type="match status" value="1"/>
</dbReference>
<name>A0ABN6L2Z8_9PROT</name>
<accession>A0ABN6L2Z8</accession>
<keyword evidence="1" id="KW-0472">Membrane</keyword>
<evidence type="ECO:0000313" key="3">
    <source>
        <dbReference type="EMBL" id="BDB96254.1"/>
    </source>
</evidence>
<dbReference type="NCBIfam" id="TIGR02098">
    <property type="entry name" value="MJ0042_CXXC"/>
    <property type="match status" value="1"/>
</dbReference>
<keyword evidence="1" id="KW-1133">Transmembrane helix</keyword>
<organism evidence="3 4">
    <name type="scientific">Candidatus Hydrogenosomobacter endosymbioticus</name>
    <dbReference type="NCBI Taxonomy" id="2558174"/>
    <lineage>
        <taxon>Bacteria</taxon>
        <taxon>Pseudomonadati</taxon>
        <taxon>Pseudomonadota</taxon>
        <taxon>Alphaproteobacteria</taxon>
        <taxon>Holosporales</taxon>
        <taxon>Holosporaceae</taxon>
        <taxon>Candidatus Hydrogenosomobacter</taxon>
    </lineage>
</organism>
<evidence type="ECO:0000259" key="2">
    <source>
        <dbReference type="Pfam" id="PF13717"/>
    </source>
</evidence>
<keyword evidence="4" id="KW-1185">Reference proteome</keyword>
<dbReference type="RefSeq" id="WP_236864456.1">
    <property type="nucleotide sequence ID" value="NZ_AP025225.1"/>
</dbReference>
<dbReference type="EMBL" id="AP025225">
    <property type="protein sequence ID" value="BDB96254.1"/>
    <property type="molecule type" value="Genomic_DNA"/>
</dbReference>
<keyword evidence="1" id="KW-0812">Transmembrane</keyword>
<dbReference type="InterPro" id="IPR011723">
    <property type="entry name" value="Znf/thioredoxin_put"/>
</dbReference>
<reference evidence="3" key="1">
    <citation type="submission" date="2021-10" db="EMBL/GenBank/DDBJ databases">
        <title>Genome Sequence of The Candidatus Hydrogeosomobacter endosymbioticus, an Intracellular Bacterial Symbiont of the Anaerobic Ciliate GW7.</title>
        <authorList>
            <person name="Shiohama Y."/>
            <person name="Shinzato N."/>
        </authorList>
    </citation>
    <scope>NUCLEOTIDE SEQUENCE [LARGE SCALE GENOMIC DNA]</scope>
    <source>
        <strain evidence="3">200920</strain>
    </source>
</reference>
<sequence length="211" mass="23967">MIVRCASCAKRYHIDEDVIGSKGRYVRCTSCGHVWKQDPPLPTKNSLVALGKVPMVIDEEKQTGRKKNSEGVFFNIAVSAFAASLFFLSAFMMRNKLVELFPSMVDLYALLEIPVVYSDKRVIEIKYFSTQINKNSNTILIVGDLFNSSRKKEALPPLLISFIKEEKGEKIVLRQVRYVPERQTLLPEETFHFEIPIQSPPQGFSYASISI</sequence>
<evidence type="ECO:0000313" key="4">
    <source>
        <dbReference type="Proteomes" id="UP001320209"/>
    </source>
</evidence>